<proteinExistence type="predicted"/>
<dbReference type="Ensembl" id="ENSGACT00000041290.1">
    <property type="protein sequence ID" value="ENSGACP00000067027.1"/>
    <property type="gene ID" value="ENSGACG00000004249.2"/>
</dbReference>
<dbReference type="InterPro" id="IPR036280">
    <property type="entry name" value="Multihaem_cyt_sf"/>
</dbReference>
<reference evidence="2" key="3">
    <citation type="submission" date="2025-09" db="UniProtKB">
        <authorList>
            <consortium name="Ensembl"/>
        </authorList>
    </citation>
    <scope>IDENTIFICATION</scope>
</reference>
<protein>
    <recommendedName>
        <fullName evidence="4">Protein SSUH2 homolog</fullName>
    </recommendedName>
</protein>
<dbReference type="AlphaFoldDB" id="A0AAQ4RWD2"/>
<dbReference type="Proteomes" id="UP000007635">
    <property type="component" value="Chromosome XVII"/>
</dbReference>
<dbReference type="PANTHER" id="PTHR48465">
    <property type="entry name" value="PROTEIN SSUH2 HOMOLOG"/>
    <property type="match status" value="1"/>
</dbReference>
<feature type="compositionally biased region" description="Pro residues" evidence="1">
    <location>
        <begin position="34"/>
        <end position="49"/>
    </location>
</feature>
<evidence type="ECO:0000313" key="3">
    <source>
        <dbReference type="Proteomes" id="UP000007635"/>
    </source>
</evidence>
<accession>A0AAQ4RWD2</accession>
<dbReference type="RefSeq" id="XP_040058952.1">
    <property type="nucleotide sequence ID" value="XM_040203018.1"/>
</dbReference>
<feature type="region of interest" description="Disordered" evidence="1">
    <location>
        <begin position="30"/>
        <end position="55"/>
    </location>
</feature>
<evidence type="ECO:0008006" key="4">
    <source>
        <dbReference type="Google" id="ProtNLM"/>
    </source>
</evidence>
<dbReference type="SUPFAM" id="SSF48695">
    <property type="entry name" value="Multiheme cytochromes"/>
    <property type="match status" value="1"/>
</dbReference>
<reference evidence="2 3" key="1">
    <citation type="journal article" date="2021" name="G3 (Bethesda)">
        <title>Improved contiguity of the threespine stickleback genome using long-read sequencing.</title>
        <authorList>
            <person name="Nath S."/>
            <person name="Shaw D.E."/>
            <person name="White M.A."/>
        </authorList>
    </citation>
    <scope>NUCLEOTIDE SEQUENCE [LARGE SCALE GENOMIC DNA]</scope>
    <source>
        <strain evidence="2 3">Lake Benthic</strain>
    </source>
</reference>
<dbReference type="KEGG" id="gat:120834768"/>
<reference evidence="2" key="2">
    <citation type="submission" date="2025-08" db="UniProtKB">
        <authorList>
            <consortium name="Ensembl"/>
        </authorList>
    </citation>
    <scope>IDENTIFICATION</scope>
</reference>
<organism evidence="2 3">
    <name type="scientific">Gasterosteus aculeatus aculeatus</name>
    <name type="common">three-spined stickleback</name>
    <dbReference type="NCBI Taxonomy" id="481459"/>
    <lineage>
        <taxon>Eukaryota</taxon>
        <taxon>Metazoa</taxon>
        <taxon>Chordata</taxon>
        <taxon>Craniata</taxon>
        <taxon>Vertebrata</taxon>
        <taxon>Euteleostomi</taxon>
        <taxon>Actinopterygii</taxon>
        <taxon>Neopterygii</taxon>
        <taxon>Teleostei</taxon>
        <taxon>Neoteleostei</taxon>
        <taxon>Acanthomorphata</taxon>
        <taxon>Eupercaria</taxon>
        <taxon>Perciformes</taxon>
        <taxon>Cottioidei</taxon>
        <taxon>Gasterosteales</taxon>
        <taxon>Gasterosteidae</taxon>
        <taxon>Gasterosteus</taxon>
    </lineage>
</organism>
<dbReference type="GeneID" id="120834768"/>
<dbReference type="InterPro" id="IPR052789">
    <property type="entry name" value="SSUH2_homolog"/>
</dbReference>
<evidence type="ECO:0000256" key="1">
    <source>
        <dbReference type="SAM" id="MobiDB-lite"/>
    </source>
</evidence>
<keyword evidence="3" id="KW-1185">Reference proteome</keyword>
<dbReference type="PANTHER" id="PTHR48465:SF1">
    <property type="entry name" value="PROTEIN SSUH2 HOMOLOG"/>
    <property type="match status" value="1"/>
</dbReference>
<dbReference type="GeneTree" id="ENSGT00940000163873"/>
<name>A0AAQ4RWD2_GASAC</name>
<evidence type="ECO:0000313" key="2">
    <source>
        <dbReference type="Ensembl" id="ENSGACP00000067027.1"/>
    </source>
</evidence>
<sequence length="355" mass="39532">MSSAAVYPPLTGPAANPFGNMPGYEGMAGGGGFMPPPMPLEPLAPPQNGPNPDQWTIPTLSEDMAREAFKSFASSHCCYGESPAEDGVITSMEPFNTYRYRLETFTETRKTEPAEKPHEGEVADFYTQPAPRPWEVQVNPPSLFTNHKEEVRVPFTSSVKDCGSCHGTGTTECNDCNGEKHKECHVCHGSGEYNNERCTTCNASGKRRCSTCDARGRKDCETCKGRKRLLTYINLKVEWTNNVDDHVVQQNSGLMVDLKKVSGKELIKNNHNLLYPLIGFPDPSIAEASERLIKDHQTKYAQTARILQQRQTVELIPITKVNYKWKGDSHLYFVYGNEHKVSADNYPATCCCVIL</sequence>